<evidence type="ECO:0000313" key="4">
    <source>
        <dbReference type="Proteomes" id="UP000006906"/>
    </source>
</evidence>
<gene>
    <name evidence="3" type="ORF">CHLRE_13g577650v5</name>
</gene>
<dbReference type="Proteomes" id="UP000006906">
    <property type="component" value="Chromosome 13"/>
</dbReference>
<keyword evidence="4" id="KW-1185">Reference proteome</keyword>
<dbReference type="PANTHER" id="PTHR12393:SF6">
    <property type="entry name" value="SPHINGOMYELIN PHOSPHODIESTERASE 2"/>
    <property type="match status" value="1"/>
</dbReference>
<feature type="domain" description="F-box" evidence="2">
    <location>
        <begin position="70"/>
        <end position="120"/>
    </location>
</feature>
<reference evidence="3 4" key="1">
    <citation type="journal article" date="2007" name="Science">
        <title>The Chlamydomonas genome reveals the evolution of key animal and plant functions.</title>
        <authorList>
            <person name="Merchant S.S."/>
            <person name="Prochnik S.E."/>
            <person name="Vallon O."/>
            <person name="Harris E.H."/>
            <person name="Karpowicz S.J."/>
            <person name="Witman G.B."/>
            <person name="Terry A."/>
            <person name="Salamov A."/>
            <person name="Fritz-Laylin L.K."/>
            <person name="Marechal-Drouard L."/>
            <person name="Marshall W.F."/>
            <person name="Qu L.H."/>
            <person name="Nelson D.R."/>
            <person name="Sanderfoot A.A."/>
            <person name="Spalding M.H."/>
            <person name="Kapitonov V.V."/>
            <person name="Ren Q."/>
            <person name="Ferris P."/>
            <person name="Lindquist E."/>
            <person name="Shapiro H."/>
            <person name="Lucas S.M."/>
            <person name="Grimwood J."/>
            <person name="Schmutz J."/>
            <person name="Cardol P."/>
            <person name="Cerutti H."/>
            <person name="Chanfreau G."/>
            <person name="Chen C.L."/>
            <person name="Cognat V."/>
            <person name="Croft M.T."/>
            <person name="Dent R."/>
            <person name="Dutcher S."/>
            <person name="Fernandez E."/>
            <person name="Fukuzawa H."/>
            <person name="Gonzalez-Ballester D."/>
            <person name="Gonzalez-Halphen D."/>
            <person name="Hallmann A."/>
            <person name="Hanikenne M."/>
            <person name="Hippler M."/>
            <person name="Inwood W."/>
            <person name="Jabbari K."/>
            <person name="Kalanon M."/>
            <person name="Kuras R."/>
            <person name="Lefebvre P.A."/>
            <person name="Lemaire S.D."/>
            <person name="Lobanov A.V."/>
            <person name="Lohr M."/>
            <person name="Manuell A."/>
            <person name="Meier I."/>
            <person name="Mets L."/>
            <person name="Mittag M."/>
            <person name="Mittelmeier T."/>
            <person name="Moroney J.V."/>
            <person name="Moseley J."/>
            <person name="Napoli C."/>
            <person name="Nedelcu A.M."/>
            <person name="Niyogi K."/>
            <person name="Novoselov S.V."/>
            <person name="Paulsen I.T."/>
            <person name="Pazour G."/>
            <person name="Purton S."/>
            <person name="Ral J.P."/>
            <person name="Riano-Pachon D.M."/>
            <person name="Riekhof W."/>
            <person name="Rymarquis L."/>
            <person name="Schroda M."/>
            <person name="Stern D."/>
            <person name="Umen J."/>
            <person name="Willows R."/>
            <person name="Wilson N."/>
            <person name="Zimmer S.L."/>
            <person name="Allmer J."/>
            <person name="Balk J."/>
            <person name="Bisova K."/>
            <person name="Chen C.J."/>
            <person name="Elias M."/>
            <person name="Gendler K."/>
            <person name="Hauser C."/>
            <person name="Lamb M.R."/>
            <person name="Ledford H."/>
            <person name="Long J.C."/>
            <person name="Minagawa J."/>
            <person name="Page M.D."/>
            <person name="Pan J."/>
            <person name="Pootakham W."/>
            <person name="Roje S."/>
            <person name="Rose A."/>
            <person name="Stahlberg E."/>
            <person name="Terauchi A.M."/>
            <person name="Yang P."/>
            <person name="Ball S."/>
            <person name="Bowler C."/>
            <person name="Dieckmann C.L."/>
            <person name="Gladyshev V.N."/>
            <person name="Green P."/>
            <person name="Jorgensen R."/>
            <person name="Mayfield S."/>
            <person name="Mueller-Roeber B."/>
            <person name="Rajamani S."/>
            <person name="Sayre R.T."/>
            <person name="Brokstein P."/>
            <person name="Dubchak I."/>
            <person name="Goodstein D."/>
            <person name="Hornick L."/>
            <person name="Huang Y.W."/>
            <person name="Jhaveri J."/>
            <person name="Luo Y."/>
            <person name="Martinez D."/>
            <person name="Ngau W.C."/>
            <person name="Otillar B."/>
            <person name="Poliakov A."/>
            <person name="Porter A."/>
            <person name="Szajkowski L."/>
            <person name="Werner G."/>
            <person name="Zhou K."/>
            <person name="Grigoriev I.V."/>
            <person name="Rokhsar D.S."/>
            <person name="Grossman A.R."/>
        </authorList>
    </citation>
    <scope>NUCLEOTIDE SEQUENCE [LARGE SCALE GENOMIC DNA]</scope>
    <source>
        <strain evidence="4">CC-503</strain>
    </source>
</reference>
<feature type="compositionally biased region" description="Pro residues" evidence="1">
    <location>
        <begin position="636"/>
        <end position="651"/>
    </location>
</feature>
<feature type="region of interest" description="Disordered" evidence="1">
    <location>
        <begin position="1014"/>
        <end position="1054"/>
    </location>
</feature>
<evidence type="ECO:0000259" key="2">
    <source>
        <dbReference type="PROSITE" id="PS50181"/>
    </source>
</evidence>
<dbReference type="InterPro" id="IPR001810">
    <property type="entry name" value="F-box_dom"/>
</dbReference>
<dbReference type="GO" id="GO:0004620">
    <property type="term" value="F:phospholipase activity"/>
    <property type="evidence" value="ECO:0000318"/>
    <property type="project" value="GO_Central"/>
</dbReference>
<organism evidence="3 4">
    <name type="scientific">Chlamydomonas reinhardtii</name>
    <name type="common">Chlamydomonas smithii</name>
    <dbReference type="NCBI Taxonomy" id="3055"/>
    <lineage>
        <taxon>Eukaryota</taxon>
        <taxon>Viridiplantae</taxon>
        <taxon>Chlorophyta</taxon>
        <taxon>core chlorophytes</taxon>
        <taxon>Chlorophyceae</taxon>
        <taxon>CS clade</taxon>
        <taxon>Chlamydomonadales</taxon>
        <taxon>Chlamydomonadaceae</taxon>
        <taxon>Chlamydomonas</taxon>
    </lineage>
</organism>
<dbReference type="SUPFAM" id="SSF140860">
    <property type="entry name" value="Pseudo ankyrin repeat-like"/>
    <property type="match status" value="1"/>
</dbReference>
<proteinExistence type="predicted"/>
<evidence type="ECO:0000313" key="3">
    <source>
        <dbReference type="EMBL" id="PNW73907.1"/>
    </source>
</evidence>
<dbReference type="EMBL" id="CM008974">
    <property type="protein sequence ID" value="PNW73907.1"/>
    <property type="molecule type" value="Genomic_DNA"/>
</dbReference>
<dbReference type="OrthoDB" id="547654at2759"/>
<protein>
    <recommendedName>
        <fullName evidence="2">F-box domain-containing protein</fullName>
    </recommendedName>
</protein>
<dbReference type="GO" id="GO:0016020">
    <property type="term" value="C:membrane"/>
    <property type="evidence" value="ECO:0000318"/>
    <property type="project" value="GO_Central"/>
</dbReference>
<dbReference type="GO" id="GO:0030149">
    <property type="term" value="P:sphingolipid catabolic process"/>
    <property type="evidence" value="ECO:0000318"/>
    <property type="project" value="GO_Central"/>
</dbReference>
<name>A0A2K3D044_CHLRE</name>
<feature type="region of interest" description="Disordered" evidence="1">
    <location>
        <begin position="593"/>
        <end position="651"/>
    </location>
</feature>
<feature type="compositionally biased region" description="Acidic residues" evidence="1">
    <location>
        <begin position="1015"/>
        <end position="1032"/>
    </location>
</feature>
<feature type="compositionally biased region" description="Acidic residues" evidence="1">
    <location>
        <begin position="1043"/>
        <end position="1054"/>
    </location>
</feature>
<dbReference type="InParanoid" id="A0A2K3D044"/>
<dbReference type="PANTHER" id="PTHR12393">
    <property type="entry name" value="SPHINGOMYELIN PHOSPHODIESTERASE RELATED"/>
    <property type="match status" value="1"/>
</dbReference>
<dbReference type="GO" id="GO:0071944">
    <property type="term" value="C:cell periphery"/>
    <property type="evidence" value="ECO:0000318"/>
    <property type="project" value="GO_Central"/>
</dbReference>
<accession>A0A2K3D044</accession>
<dbReference type="AlphaFoldDB" id="A0A2K3D044"/>
<dbReference type="GO" id="GO:0005783">
    <property type="term" value="C:endoplasmic reticulum"/>
    <property type="evidence" value="ECO:0000318"/>
    <property type="project" value="GO_Central"/>
</dbReference>
<sequence>MAQQTHFAYSAKLGRVILSNSHPRHVRRGRLAQAAPKRRRLGYSAWAPIDEDSPANSLWRCECASCSWRKAPLEKLPPELLDRIAQYLAPNEVACTLRLLSRTLATHFRSHTTVQLWQPVPHHAFVRRFGRWSSVRSLPLAQRRKVIALTAASGSLENLRVVAGGPDVTQAVGSVGCALTAEVFTAAAAAGQLNMCKELYSMGCPWDTNTVEAAARRGDVRLVRAIVRSGCRWDFPRALSAAAAGGSLEMIQVLMDLQERGPHYTGGEWRDYNCYTGELGRWLFTAPRVQQHAATASTAANAATAATASYAASALTAASQDEAAADAAARAAAAAVDVDNLMWRQGLRPLGDDQLFRLWDIVHSAAYGLGLQQMAEYTLGSGVLQQGNRSLYRLSQAIAFALLSPTPDWRAKAQWLETRYAAAARVAAGAEAGAAVQRQAEAEAASRRWAGEPVHWQPAALTRSVVHLANRQSPHMRPDELIERLSWARRRGFRCNVPPPELLFETVPSSKHAVSGVAASGCGATAAAAVSAVLSWLFADQQEFPAARLSDVGFAHELVAAAACGGGVAALQAYAAELQRALAAAAGGAAAASGSAAGGDGRGGGLSSSADGGQPGGMQPPLQQQEAAGSRGCLAPPLPPPPSPPPPPPVPAWAGRAAMLAAEAGQLPVLRWLADTYGAAALYDAGTVWAHAAHNAHALEVLKLLREDGGPGGLEAAARAVSRSSSGAGDKGLQVLEWLLQQGFGLDAWAMEAAVAAGNVPLMSRLRDSGLSLSAGLWKPAVEAGWVEAVRWLQDHDCPLPLELRAWQWEGGEPAAELAPRQSREQLYKAAIRAGDLGMVQELLSMSEFGYEGSRCGVAVVGVREYGPALRSAACEAVCRCVPLIRCVLAFTRQRETVVFDPQLEGWDGIRLYKQGSHEQLAWPGAGMFPSAAMFDDWATKVQVLIAEHAELNKCSLAISKCHDLRLQNRLDSDAAVGHSMQVSVQMMAGAAAASLAQLRDMVECVLEWRLPAEGAEEAAEGAAEEEDDTTDSEASRWRSGDEEQEQEETQDGC</sequence>
<dbReference type="Gramene" id="PNW73907">
    <property type="protein sequence ID" value="PNW73907"/>
    <property type="gene ID" value="CHLRE_13g577650v5"/>
</dbReference>
<dbReference type="KEGG" id="cre:CHLRE_13g577650v5"/>
<feature type="compositionally biased region" description="Low complexity" evidence="1">
    <location>
        <begin position="607"/>
        <end position="625"/>
    </location>
</feature>
<dbReference type="GeneID" id="5719265"/>
<dbReference type="PROSITE" id="PS50181">
    <property type="entry name" value="FBOX"/>
    <property type="match status" value="1"/>
</dbReference>
<dbReference type="ExpressionAtlas" id="A0A2K3D044">
    <property type="expression patterns" value="baseline and differential"/>
</dbReference>
<dbReference type="RefSeq" id="XP_042917465.1">
    <property type="nucleotide sequence ID" value="XM_043069490.1"/>
</dbReference>
<evidence type="ECO:0000256" key="1">
    <source>
        <dbReference type="SAM" id="MobiDB-lite"/>
    </source>
</evidence>
<feature type="compositionally biased region" description="Gly residues" evidence="1">
    <location>
        <begin position="596"/>
        <end position="606"/>
    </location>
</feature>
<dbReference type="GO" id="GO:0046513">
    <property type="term" value="P:ceramide biosynthetic process"/>
    <property type="evidence" value="ECO:0000318"/>
    <property type="project" value="GO_Central"/>
</dbReference>